<feature type="chain" id="PRO_5028300911" description="SCP domain-containing protein" evidence="1">
    <location>
        <begin position="22"/>
        <end position="203"/>
    </location>
</feature>
<dbReference type="Proteomes" id="UP000580250">
    <property type="component" value="Unassembled WGS sequence"/>
</dbReference>
<name>A0A6V7UZ46_MELEN</name>
<feature type="domain" description="SCP" evidence="2">
    <location>
        <begin position="25"/>
        <end position="178"/>
    </location>
</feature>
<sequence>MKQNLFLLSITLLMILNEINALTPDEQNAILDCHNNFRASLANGKEQNKTGMMPQGMNIKKLTYSKTVEASATNWANQCKMSHTPGNQRKYGENLAMDSDPNMSTKAALLEACKAWWAELKDEGFQSSLIVDMNHYNHFSQMAWAETTEIGCGVAKCPKSMWKTYTVCQYNKPGNYLGQVIYKKGTPCSGCGSTGCASNGLCN</sequence>
<comment type="caution">
    <text evidence="3">The sequence shown here is derived from an EMBL/GenBank/DDBJ whole genome shotgun (WGS) entry which is preliminary data.</text>
</comment>
<evidence type="ECO:0000313" key="3">
    <source>
        <dbReference type="EMBL" id="CAD2167729.1"/>
    </source>
</evidence>
<dbReference type="InterPro" id="IPR035940">
    <property type="entry name" value="CAP_sf"/>
</dbReference>
<dbReference type="Gene3D" id="3.40.33.10">
    <property type="entry name" value="CAP"/>
    <property type="match status" value="1"/>
</dbReference>
<dbReference type="SMART" id="SM00198">
    <property type="entry name" value="SCP"/>
    <property type="match status" value="1"/>
</dbReference>
<evidence type="ECO:0000256" key="1">
    <source>
        <dbReference type="SAM" id="SignalP"/>
    </source>
</evidence>
<keyword evidence="1" id="KW-0732">Signal</keyword>
<dbReference type="Pfam" id="PF00188">
    <property type="entry name" value="CAP"/>
    <property type="match status" value="1"/>
</dbReference>
<organism evidence="3 4">
    <name type="scientific">Meloidogyne enterolobii</name>
    <name type="common">Root-knot nematode worm</name>
    <name type="synonym">Meloidogyne mayaguensis</name>
    <dbReference type="NCBI Taxonomy" id="390850"/>
    <lineage>
        <taxon>Eukaryota</taxon>
        <taxon>Metazoa</taxon>
        <taxon>Ecdysozoa</taxon>
        <taxon>Nematoda</taxon>
        <taxon>Chromadorea</taxon>
        <taxon>Rhabditida</taxon>
        <taxon>Tylenchina</taxon>
        <taxon>Tylenchomorpha</taxon>
        <taxon>Tylenchoidea</taxon>
        <taxon>Meloidogynidae</taxon>
        <taxon>Meloidogyninae</taxon>
        <taxon>Meloidogyne</taxon>
    </lineage>
</organism>
<gene>
    <name evidence="3" type="ORF">MENT_LOCUS19035</name>
</gene>
<dbReference type="SUPFAM" id="SSF55797">
    <property type="entry name" value="PR-1-like"/>
    <property type="match status" value="1"/>
</dbReference>
<dbReference type="PANTHER" id="PTHR10334">
    <property type="entry name" value="CYSTEINE-RICH SECRETORY PROTEIN-RELATED"/>
    <property type="match status" value="1"/>
</dbReference>
<evidence type="ECO:0000259" key="2">
    <source>
        <dbReference type="SMART" id="SM00198"/>
    </source>
</evidence>
<reference evidence="3 4" key="1">
    <citation type="submission" date="2020-08" db="EMBL/GenBank/DDBJ databases">
        <authorList>
            <person name="Koutsovoulos G."/>
            <person name="Danchin GJ E."/>
        </authorList>
    </citation>
    <scope>NUCLEOTIDE SEQUENCE [LARGE SCALE GENOMIC DNA]</scope>
</reference>
<dbReference type="OrthoDB" id="5874910at2759"/>
<dbReference type="PRINTS" id="PR00837">
    <property type="entry name" value="V5TPXLIKE"/>
</dbReference>
<proteinExistence type="predicted"/>
<dbReference type="InterPro" id="IPR002413">
    <property type="entry name" value="V5_allergen-like"/>
</dbReference>
<dbReference type="InterPro" id="IPR001283">
    <property type="entry name" value="CRISP-related"/>
</dbReference>
<dbReference type="InterPro" id="IPR014044">
    <property type="entry name" value="CAP_dom"/>
</dbReference>
<dbReference type="PRINTS" id="PR00838">
    <property type="entry name" value="V5ALLERGEN"/>
</dbReference>
<dbReference type="CDD" id="cd05380">
    <property type="entry name" value="CAP_euk"/>
    <property type="match status" value="1"/>
</dbReference>
<dbReference type="AlphaFoldDB" id="A0A6V7UZ46"/>
<evidence type="ECO:0000313" key="4">
    <source>
        <dbReference type="Proteomes" id="UP000580250"/>
    </source>
</evidence>
<accession>A0A6V7UZ46</accession>
<dbReference type="EMBL" id="CAJEWN010000131">
    <property type="protein sequence ID" value="CAD2167729.1"/>
    <property type="molecule type" value="Genomic_DNA"/>
</dbReference>
<protein>
    <recommendedName>
        <fullName evidence="2">SCP domain-containing protein</fullName>
    </recommendedName>
</protein>
<feature type="signal peptide" evidence="1">
    <location>
        <begin position="1"/>
        <end position="21"/>
    </location>
</feature>